<organism evidence="2 3">
    <name type="scientific">Desulfomarina profundi</name>
    <dbReference type="NCBI Taxonomy" id="2772557"/>
    <lineage>
        <taxon>Bacteria</taxon>
        <taxon>Pseudomonadati</taxon>
        <taxon>Thermodesulfobacteriota</taxon>
        <taxon>Desulfobulbia</taxon>
        <taxon>Desulfobulbales</taxon>
        <taxon>Desulfobulbaceae</taxon>
        <taxon>Desulfomarina</taxon>
    </lineage>
</organism>
<dbReference type="Proteomes" id="UP000826725">
    <property type="component" value="Chromosome"/>
</dbReference>
<name>A0A8D5FKR2_9BACT</name>
<sequence>MNIEENISADERLVSPKPAGREPSGDTGLRPRSLEEYIGQETLCKSLSIFIQAARGGVSRWIMFFFMVFQALAKQPCPISSPTRWGPASR</sequence>
<accession>A0A8D5FKR2</accession>
<feature type="region of interest" description="Disordered" evidence="1">
    <location>
        <begin position="1"/>
        <end position="32"/>
    </location>
</feature>
<dbReference type="EMBL" id="AP024086">
    <property type="protein sequence ID" value="BCL59999.1"/>
    <property type="molecule type" value="Genomic_DNA"/>
</dbReference>
<evidence type="ECO:0000313" key="2">
    <source>
        <dbReference type="EMBL" id="BCL59999.1"/>
    </source>
</evidence>
<evidence type="ECO:0000256" key="1">
    <source>
        <dbReference type="SAM" id="MobiDB-lite"/>
    </source>
</evidence>
<proteinExistence type="predicted"/>
<protein>
    <recommendedName>
        <fullName evidence="4">RuvB-like P-loop domain-containing protein</fullName>
    </recommendedName>
</protein>
<feature type="compositionally biased region" description="Basic and acidic residues" evidence="1">
    <location>
        <begin position="9"/>
        <end position="24"/>
    </location>
</feature>
<dbReference type="AlphaFoldDB" id="A0A8D5FKR2"/>
<dbReference type="KEGG" id="dbk:DGMP_06920"/>
<reference evidence="2" key="1">
    <citation type="submission" date="2020-09" db="EMBL/GenBank/DDBJ databases">
        <title>Desulfogranum mesoprofundum gen. nov., sp. nov., a novel mesophilic, sulfate-reducing chemolithoautotroph isolated from a deep-sea hydrothermal vent chimney in the Suiyo Seamount.</title>
        <authorList>
            <person name="Hashimoto Y."/>
            <person name="Nakagawa S."/>
        </authorList>
    </citation>
    <scope>NUCLEOTIDE SEQUENCE</scope>
    <source>
        <strain evidence="2">KT2</strain>
    </source>
</reference>
<gene>
    <name evidence="2" type="ORF">DGMP_06920</name>
</gene>
<keyword evidence="3" id="KW-1185">Reference proteome</keyword>
<evidence type="ECO:0008006" key="4">
    <source>
        <dbReference type="Google" id="ProtNLM"/>
    </source>
</evidence>
<evidence type="ECO:0000313" key="3">
    <source>
        <dbReference type="Proteomes" id="UP000826725"/>
    </source>
</evidence>